<dbReference type="Pfam" id="PF10294">
    <property type="entry name" value="Methyltransf_16"/>
    <property type="match status" value="1"/>
</dbReference>
<proteinExistence type="predicted"/>
<evidence type="ECO:0000256" key="1">
    <source>
        <dbReference type="SAM" id="MobiDB-lite"/>
    </source>
</evidence>
<organism evidence="2">
    <name type="scientific">Emiliania huxleyi</name>
    <name type="common">Coccolithophore</name>
    <name type="synonym">Pontosphaera huxleyi</name>
    <dbReference type="NCBI Taxonomy" id="2903"/>
    <lineage>
        <taxon>Eukaryota</taxon>
        <taxon>Haptista</taxon>
        <taxon>Haptophyta</taxon>
        <taxon>Prymnesiophyceae</taxon>
        <taxon>Isochrysidales</taxon>
        <taxon>Noelaerhabdaceae</taxon>
        <taxon>Emiliania</taxon>
    </lineage>
</organism>
<gene>
    <name evidence="2" type="ORF">EHUX00137_LOCUS48570</name>
</gene>
<dbReference type="Gene3D" id="3.40.50.150">
    <property type="entry name" value="Vaccinia Virus protein VP39"/>
    <property type="match status" value="1"/>
</dbReference>
<dbReference type="AlphaFoldDB" id="A0A7S3U3K5"/>
<dbReference type="InterPro" id="IPR029063">
    <property type="entry name" value="SAM-dependent_MTases_sf"/>
</dbReference>
<evidence type="ECO:0008006" key="3">
    <source>
        <dbReference type="Google" id="ProtNLM"/>
    </source>
</evidence>
<dbReference type="PANTHER" id="PTHR39290">
    <property type="entry name" value="C3H1-TYPE DOMAIN-CONTAINING PROTEIN-RELATED"/>
    <property type="match status" value="1"/>
</dbReference>
<protein>
    <recommendedName>
        <fullName evidence="3">Methyltransferase domain-containing protein</fullName>
    </recommendedName>
</protein>
<reference evidence="2" key="1">
    <citation type="submission" date="2021-01" db="EMBL/GenBank/DDBJ databases">
        <authorList>
            <person name="Corre E."/>
            <person name="Pelletier E."/>
            <person name="Niang G."/>
            <person name="Scheremetjew M."/>
            <person name="Finn R."/>
            <person name="Kale V."/>
            <person name="Holt S."/>
            <person name="Cochrane G."/>
            <person name="Meng A."/>
            <person name="Brown T."/>
            <person name="Cohen L."/>
        </authorList>
    </citation>
    <scope>NUCLEOTIDE SEQUENCE</scope>
    <source>
        <strain evidence="2">379</strain>
    </source>
</reference>
<dbReference type="InterPro" id="IPR019410">
    <property type="entry name" value="Methyltransf_16"/>
</dbReference>
<feature type="region of interest" description="Disordered" evidence="1">
    <location>
        <begin position="326"/>
        <end position="348"/>
    </location>
</feature>
<dbReference type="SUPFAM" id="SSF53335">
    <property type="entry name" value="S-adenosyl-L-methionine-dependent methyltransferases"/>
    <property type="match status" value="2"/>
</dbReference>
<name>A0A7S3U3K5_EMIHU</name>
<dbReference type="EMBL" id="HBIR01062573">
    <property type="protein sequence ID" value="CAE0602220.1"/>
    <property type="molecule type" value="Transcribed_RNA"/>
</dbReference>
<dbReference type="PANTHER" id="PTHR39290:SF6">
    <property type="entry name" value="S-ADENOSYL-L-METHIONINE-DEPENDENT METHYLTRANSFERASES SUPERFAMILY PROTEIN"/>
    <property type="match status" value="1"/>
</dbReference>
<accession>A0A7S3U3K5</accession>
<sequence length="558" mass="59706">MGRKARQNRRVLRALFSHLRVQAPWHIRDESAEPAAERPGLLETNWLEAVYLRLRAIVPEAVWRLYTSCDGASAEDMALLSSLGRGGARLLQPHRQRGQLPVAMKTLSKLVIVPLCHVASFAVPSESALAAIAECGPIVEMGAGSGYWTALLQHRGVDVVAYDSQPPSSRFNNPFFSEVYCNVLRGDGRSVFEQGGDVARRRALLLIWPNNADSADNPHLCRAGGASRAPPPPVWDAECVASYLRAGGRTVVYVGEREERVAVQEGSPPDCGASASRAFQALLSERFELLRAVRLHTWSYNSDDLTVWRRREEPPVVRTLATLAAAPEEEEPTGGDAHAPPASAALHTPPATAHLLGGIAWNGARVLAAHIATRGGWAQRLSGGAETQVCELGAGTGVAGLQAAALAGPNAYVTLSDKHASLVDDLAASIRERGLGDRCGAKLYEWAVGDAAALLPAHSSATHFDLILGAECLYSLGTAGAFAAALDALAGPTTVVLISCEHRWSTAECLATLEDLGWCHEVLSEETTPPMPGDLRPARVSVMELRRRAPPDRKLPPI</sequence>
<evidence type="ECO:0000313" key="2">
    <source>
        <dbReference type="EMBL" id="CAE0602220.1"/>
    </source>
</evidence>